<organism evidence="13 14">
    <name type="scientific">Plectus sambesii</name>
    <dbReference type="NCBI Taxonomy" id="2011161"/>
    <lineage>
        <taxon>Eukaryota</taxon>
        <taxon>Metazoa</taxon>
        <taxon>Ecdysozoa</taxon>
        <taxon>Nematoda</taxon>
        <taxon>Chromadorea</taxon>
        <taxon>Plectida</taxon>
        <taxon>Plectina</taxon>
        <taxon>Plectoidea</taxon>
        <taxon>Plectidae</taxon>
        <taxon>Plectus</taxon>
    </lineage>
</organism>
<feature type="domain" description="Fringe-like glycosyltransferase" evidence="12">
    <location>
        <begin position="60"/>
        <end position="218"/>
    </location>
</feature>
<evidence type="ECO:0000256" key="9">
    <source>
        <dbReference type="ARBA" id="ARBA00022968"/>
    </source>
</evidence>
<dbReference type="AlphaFoldDB" id="A0A914WXG3"/>
<dbReference type="PANTHER" id="PTHR23033:SF8">
    <property type="entry name" value="HEXOSYLTRANSFERASE"/>
    <property type="match status" value="1"/>
</dbReference>
<keyword evidence="6" id="KW-0808">Transferase</keyword>
<keyword evidence="13" id="KW-1185">Reference proteome</keyword>
<keyword evidence="9" id="KW-0735">Signal-anchor</keyword>
<evidence type="ECO:0000256" key="1">
    <source>
        <dbReference type="ARBA" id="ARBA00004606"/>
    </source>
</evidence>
<keyword evidence="5" id="KW-0328">Glycosyltransferase</keyword>
<reference evidence="14" key="1">
    <citation type="submission" date="2022-11" db="UniProtKB">
        <authorList>
            <consortium name="WormBaseParasite"/>
        </authorList>
    </citation>
    <scope>IDENTIFICATION</scope>
</reference>
<dbReference type="Proteomes" id="UP000887566">
    <property type="component" value="Unplaced"/>
</dbReference>
<evidence type="ECO:0000256" key="8">
    <source>
        <dbReference type="ARBA" id="ARBA00022741"/>
    </source>
</evidence>
<keyword evidence="11" id="KW-0472">Membrane</keyword>
<accession>A0A914WXG3</accession>
<keyword evidence="8" id="KW-0547">Nucleotide-binding</keyword>
<evidence type="ECO:0000259" key="12">
    <source>
        <dbReference type="Pfam" id="PF02434"/>
    </source>
</evidence>
<evidence type="ECO:0000256" key="11">
    <source>
        <dbReference type="ARBA" id="ARBA00023136"/>
    </source>
</evidence>
<evidence type="ECO:0000313" key="14">
    <source>
        <dbReference type="WBParaSite" id="PSAMB.scaffold5207size12318.g26126.t1"/>
    </source>
</evidence>
<sequence>MNRNRKRGLLFCIAVLALLTIGYYDTKPNKTIVSSGIKSSPINILCLVLARQNGTDLQQAIIDTWGSGCAHLIFLFANNSLTESQLIERQPNIYSLFLPVEEHFDNTWMKIRAAMHYIHTKWSKKFDWLLRIDDDAFVIFENLRTLITALHPNQPIMFGSHYPILYGGYIGTGPGILVSRGAFNNLMKVFDNSAVCKTTLRTHNDDVQLGACLRGAKVPFGKSSDDQNRPRYISISVHHMLNATTDEHKFFKQYSAYPIGKGLDCCADELIALHYTSASDIRLYYQRMQEHPNSKKSLKLFVTGIETPRSLE</sequence>
<evidence type="ECO:0000256" key="10">
    <source>
        <dbReference type="ARBA" id="ARBA00022989"/>
    </source>
</evidence>
<evidence type="ECO:0000256" key="5">
    <source>
        <dbReference type="ARBA" id="ARBA00022676"/>
    </source>
</evidence>
<evidence type="ECO:0000256" key="7">
    <source>
        <dbReference type="ARBA" id="ARBA00022692"/>
    </source>
</evidence>
<proteinExistence type="inferred from homology"/>
<comment type="pathway">
    <text evidence="2">Protein modification; protein glycosylation.</text>
</comment>
<evidence type="ECO:0000256" key="3">
    <source>
        <dbReference type="ARBA" id="ARBA00006462"/>
    </source>
</evidence>
<evidence type="ECO:0000256" key="2">
    <source>
        <dbReference type="ARBA" id="ARBA00004922"/>
    </source>
</evidence>
<evidence type="ECO:0000313" key="13">
    <source>
        <dbReference type="Proteomes" id="UP000887566"/>
    </source>
</evidence>
<dbReference type="Pfam" id="PF02434">
    <property type="entry name" value="Fringe"/>
    <property type="match status" value="1"/>
</dbReference>
<dbReference type="WBParaSite" id="PSAMB.scaffold5207size12318.g26126.t1">
    <property type="protein sequence ID" value="PSAMB.scaffold5207size12318.g26126.t1"/>
    <property type="gene ID" value="PSAMB.scaffold5207size12318.g26126"/>
</dbReference>
<dbReference type="Gene3D" id="3.90.550.50">
    <property type="match status" value="1"/>
</dbReference>
<evidence type="ECO:0000256" key="4">
    <source>
        <dbReference type="ARBA" id="ARBA00012557"/>
    </source>
</evidence>
<dbReference type="EC" id="2.4.1.122" evidence="4"/>
<dbReference type="InterPro" id="IPR026050">
    <property type="entry name" value="C1GALT1/C1GALT1_chp1"/>
</dbReference>
<dbReference type="GO" id="GO:0000166">
    <property type="term" value="F:nucleotide binding"/>
    <property type="evidence" value="ECO:0007669"/>
    <property type="project" value="UniProtKB-KW"/>
</dbReference>
<keyword evidence="7" id="KW-0812">Transmembrane</keyword>
<comment type="similarity">
    <text evidence="3">Belongs to the glycosyltransferase 31 family. Beta3-Gal-T subfamily.</text>
</comment>
<keyword evidence="10" id="KW-1133">Transmembrane helix</keyword>
<evidence type="ECO:0000256" key="6">
    <source>
        <dbReference type="ARBA" id="ARBA00022679"/>
    </source>
</evidence>
<dbReference type="InterPro" id="IPR003378">
    <property type="entry name" value="Fringe-like_glycosylTrfase"/>
</dbReference>
<comment type="subcellular location">
    <subcellularLocation>
        <location evidence="1">Membrane</location>
        <topology evidence="1">Single-pass type II membrane protein</topology>
    </subcellularLocation>
</comment>
<dbReference type="GO" id="GO:0016263">
    <property type="term" value="F:glycoprotein-N-acetylgalactosamine 3-beta-galactosyltransferase activity"/>
    <property type="evidence" value="ECO:0007669"/>
    <property type="project" value="UniProtKB-EC"/>
</dbReference>
<name>A0A914WXG3_9BILA</name>
<dbReference type="GO" id="GO:0016020">
    <property type="term" value="C:membrane"/>
    <property type="evidence" value="ECO:0007669"/>
    <property type="project" value="UniProtKB-SubCell"/>
</dbReference>
<protein>
    <recommendedName>
        <fullName evidence="4">N-acetylgalactosaminide beta-1,3-galactosyltransferase</fullName>
        <ecNumber evidence="4">2.4.1.122</ecNumber>
    </recommendedName>
</protein>
<dbReference type="PANTHER" id="PTHR23033">
    <property type="entry name" value="BETA1,3-GALACTOSYLTRANSFERASE"/>
    <property type="match status" value="1"/>
</dbReference>